<evidence type="ECO:0000313" key="2">
    <source>
        <dbReference type="EMBL" id="CAF2148314.1"/>
    </source>
</evidence>
<dbReference type="InterPro" id="IPR027417">
    <property type="entry name" value="P-loop_NTPase"/>
</dbReference>
<evidence type="ECO:0000313" key="3">
    <source>
        <dbReference type="Proteomes" id="UP000663887"/>
    </source>
</evidence>
<accession>A0A816XM62</accession>
<dbReference type="AlphaFoldDB" id="A0A816XM62"/>
<comment type="caution">
    <text evidence="2">The sequence shown here is derived from an EMBL/GenBank/DDBJ whole genome shotgun (WGS) entry which is preliminary data.</text>
</comment>
<dbReference type="Proteomes" id="UP000663887">
    <property type="component" value="Unassembled WGS sequence"/>
</dbReference>
<organism evidence="2 3">
    <name type="scientific">Rotaria magnacalcarata</name>
    <dbReference type="NCBI Taxonomy" id="392030"/>
    <lineage>
        <taxon>Eukaryota</taxon>
        <taxon>Metazoa</taxon>
        <taxon>Spiralia</taxon>
        <taxon>Gnathifera</taxon>
        <taxon>Rotifera</taxon>
        <taxon>Eurotatoria</taxon>
        <taxon>Bdelloidea</taxon>
        <taxon>Philodinida</taxon>
        <taxon>Philodinidae</taxon>
        <taxon>Rotaria</taxon>
    </lineage>
</organism>
<reference evidence="2" key="1">
    <citation type="submission" date="2021-02" db="EMBL/GenBank/DDBJ databases">
        <authorList>
            <person name="Nowell W R."/>
        </authorList>
    </citation>
    <scope>NUCLEOTIDE SEQUENCE</scope>
</reference>
<evidence type="ECO:0000256" key="1">
    <source>
        <dbReference type="SAM" id="MobiDB-lite"/>
    </source>
</evidence>
<gene>
    <name evidence="2" type="ORF">XDN619_LOCUS28167</name>
</gene>
<feature type="region of interest" description="Disordered" evidence="1">
    <location>
        <begin position="264"/>
        <end position="285"/>
    </location>
</feature>
<sequence>MTQEETFNRSQRFVNSAVEELQKANHSPRFDYQDLPVLSLEKALEKVILMIPQLMNYIVGAQKKCYNMDTPLACDESAPIYLYIMPTPFFSCLNEKLCAEDRNALKPCFAFMKLFISALEKLPSLKLTVGRDVVGNVGSAFVQDYEICAGGTVFSINAMECKHITAYSALPEEQEVIIMPGTRLYIKHQPLNYMDSLFIVHLEEQVGERSVTTEPIPEKIKLVELIKKKYLRNDQIKRIVNEEKAFPIEESYINLAMIEAEEQKQKEKKLQQPGQEEDQNRSRSHKNNKILGIFEEIYGAKTPIEVKDILDESRDPIKKILVLGRAGIGKSSFCQ</sequence>
<name>A0A816XM62_9BILA</name>
<protein>
    <submittedName>
        <fullName evidence="2">Uncharacterized protein</fullName>
    </submittedName>
</protein>
<dbReference type="Gene3D" id="3.40.50.300">
    <property type="entry name" value="P-loop containing nucleotide triphosphate hydrolases"/>
    <property type="match status" value="1"/>
</dbReference>
<proteinExistence type="predicted"/>
<dbReference type="EMBL" id="CAJNRG010013437">
    <property type="protein sequence ID" value="CAF2148314.1"/>
    <property type="molecule type" value="Genomic_DNA"/>
</dbReference>